<comment type="caution">
    <text evidence="1">The sequence shown here is derived from an EMBL/GenBank/DDBJ whole genome shotgun (WGS) entry which is preliminary data.</text>
</comment>
<organism evidence="1 2">
    <name type="scientific">Streptomonospora salina</name>
    <dbReference type="NCBI Taxonomy" id="104205"/>
    <lineage>
        <taxon>Bacteria</taxon>
        <taxon>Bacillati</taxon>
        <taxon>Actinomycetota</taxon>
        <taxon>Actinomycetes</taxon>
        <taxon>Streptosporangiales</taxon>
        <taxon>Nocardiopsidaceae</taxon>
        <taxon>Streptomonospora</taxon>
    </lineage>
</organism>
<dbReference type="RefSeq" id="WP_184637504.1">
    <property type="nucleotide sequence ID" value="NZ_BAABKT010000029.1"/>
</dbReference>
<sequence length="106" mass="11773">MARIRMDQSAIGRLARDVEFIGPELELAARRVALEAKKNPPGDQRTKPFTKRITQTRPRVEGDTACVHVGSSWSLAHLWEFGSINTPPLRPISRAARSAGLRLEGE</sequence>
<name>A0A841E8C4_9ACTN</name>
<keyword evidence="2" id="KW-1185">Reference proteome</keyword>
<protein>
    <submittedName>
        <fullName evidence="1">Uncharacterized protein</fullName>
    </submittedName>
</protein>
<reference evidence="1 2" key="1">
    <citation type="submission" date="2020-08" db="EMBL/GenBank/DDBJ databases">
        <title>Sequencing the genomes of 1000 actinobacteria strains.</title>
        <authorList>
            <person name="Klenk H.-P."/>
        </authorList>
    </citation>
    <scope>NUCLEOTIDE SEQUENCE [LARGE SCALE GENOMIC DNA]</scope>
    <source>
        <strain evidence="1 2">DSM 44593</strain>
    </source>
</reference>
<dbReference type="EMBL" id="JACHLY010000001">
    <property type="protein sequence ID" value="MBB6000217.1"/>
    <property type="molecule type" value="Genomic_DNA"/>
</dbReference>
<gene>
    <name evidence="1" type="ORF">HNR25_003968</name>
</gene>
<evidence type="ECO:0000313" key="1">
    <source>
        <dbReference type="EMBL" id="MBB6000217.1"/>
    </source>
</evidence>
<accession>A0A841E8C4</accession>
<evidence type="ECO:0000313" key="2">
    <source>
        <dbReference type="Proteomes" id="UP000578077"/>
    </source>
</evidence>
<dbReference type="AlphaFoldDB" id="A0A841E8C4"/>
<proteinExistence type="predicted"/>
<dbReference type="Proteomes" id="UP000578077">
    <property type="component" value="Unassembled WGS sequence"/>
</dbReference>